<dbReference type="NCBIfam" id="TIGR02543">
    <property type="entry name" value="List_Bact_rpt"/>
    <property type="match status" value="1"/>
</dbReference>
<evidence type="ECO:0000259" key="1">
    <source>
        <dbReference type="Pfam" id="PF18962"/>
    </source>
</evidence>
<dbReference type="EMBL" id="BAZW01000040">
    <property type="protein sequence ID" value="GAO31200.1"/>
    <property type="molecule type" value="Genomic_DNA"/>
</dbReference>
<dbReference type="Gene3D" id="2.160.20.110">
    <property type="match status" value="3"/>
</dbReference>
<reference evidence="3 4" key="1">
    <citation type="journal article" date="2015" name="Microbes Environ.">
        <title>Distribution and evolution of nitrogen fixation genes in the phylum bacteroidetes.</title>
        <authorList>
            <person name="Inoue J."/>
            <person name="Oshima K."/>
            <person name="Suda W."/>
            <person name="Sakamoto M."/>
            <person name="Iino T."/>
            <person name="Noda S."/>
            <person name="Hongoh Y."/>
            <person name="Hattori M."/>
            <person name="Ohkuma M."/>
        </authorList>
    </citation>
    <scope>NUCLEOTIDE SEQUENCE [LARGE SCALE GENOMIC DNA]</scope>
    <source>
        <strain evidence="3">JCM 15548</strain>
    </source>
</reference>
<dbReference type="Pfam" id="PF18962">
    <property type="entry name" value="Por_Secre_tail"/>
    <property type="match status" value="1"/>
</dbReference>
<feature type="domain" description="Bacterial repeat" evidence="2">
    <location>
        <begin position="904"/>
        <end position="975"/>
    </location>
</feature>
<accession>A0A0E9M249</accession>
<comment type="caution">
    <text evidence="3">The sequence shown here is derived from an EMBL/GenBank/DDBJ whole genome shotgun (WGS) entry which is preliminary data.</text>
</comment>
<dbReference type="NCBIfam" id="TIGR04183">
    <property type="entry name" value="Por_Secre_tail"/>
    <property type="match status" value="1"/>
</dbReference>
<evidence type="ECO:0000313" key="3">
    <source>
        <dbReference type="EMBL" id="GAO31200.1"/>
    </source>
</evidence>
<evidence type="ECO:0000259" key="2">
    <source>
        <dbReference type="Pfam" id="PF18998"/>
    </source>
</evidence>
<dbReference type="InterPro" id="IPR044060">
    <property type="entry name" value="Bacterial_rp_domain"/>
</dbReference>
<sequence length="1066" mass="115587">MPLGSGTENAPYKIENIANLYWLGLNPDYWSAHYLQTADVDFSTLNTPLSQWDEGKGWNPVGHESQNFTGSYNGDGYAINALFINRPEQNNIGLFGWAHNATISNVKLSNADITGKERVAALVGYFSCDQDYRDDPYSNYQVTHASSTGTINGDYIVGGLVGWLFNATVINSNSKCNVNGNENVGGLVGNSNANVYRSFSNGDVAGIKRVGGLCGDAGGKIINAYSTGKVTRKSGSETSFGSFVGAAVGEIENCYAAGKVAYTGATNPHDKGFAGESFSADFVNNIFVSDLTGQTAALGAEPKTAAELRLEKTIAHWALHLDWTINDHINSGLPTIKDEVVLVGAGTKEDPYLIRNWEELYWLANHELFWFNKNYKQTADIVFPESIVFWNNATGFKPIGHVVSLHEDTPFERCSYNGGFYTIKNLYINKQGNDFTEDRNVGLFGLIEQSEIKNLGLIEANVTGYSNVGALVGQGKGDANSLSNCYATGVVQLNSESSNFAGGLIGNDEASTIKNCYSTCAVRGGTMMGVFVGHAGSTKFENCYAAGEVEDGSYNGGFYGYYSAPTFSSCFWDVSTSAQADDNSHIGLTGKTTAQMKQASSFAGWDFDLIWQIDNNEYPTHRRHGRFYGSGTVSDPYLINSWEDLLKISQSSTLWESHFVQTTNITFPDDINNWNEGKGWMPIGKSYGLPFKGFYDGAGYVVENLYINQPDNDCVGLFGFTEAATIQYLGAVNANVTGKDGVGALLGYGFRTKIDQCFSTGSVQGGNAVGGLVGAASIMEAGQTWKSDFVNSYSFASVNGNAMIGGFIGVAEMLNISDCYSAGAVTGAEKVGGFMGDVPTFGVTATKCYFDTEKSGQTASVRGTGRNSAQMKTKATYENWNFTKVWSIDEDINGGYPYFDNHVMLTINVQGEGTVHHNQKQYFLNVSYLKGSSVNVSAVPAPGYVFDGWTGDVNSFNENAQIKLDESKTLTATFSMLANTIEARFLVDKDNLKAFPNPCSDYMTISNIDKASMLVVYNVAGNKVMEKQLSGLDTKTIDTSNLDKGIYMVLIQYADKKSETLRFVKK</sequence>
<feature type="domain" description="Secretion system C-terminal sorting" evidence="1">
    <location>
        <begin position="995"/>
        <end position="1057"/>
    </location>
</feature>
<dbReference type="AlphaFoldDB" id="A0A0E9M249"/>
<dbReference type="Pfam" id="PF18998">
    <property type="entry name" value="Flg_new_2"/>
    <property type="match status" value="1"/>
</dbReference>
<gene>
    <name evidence="3" type="ORF">JCM15548_13547</name>
</gene>
<dbReference type="InterPro" id="IPR026444">
    <property type="entry name" value="Secre_tail"/>
</dbReference>
<organism evidence="3 4">
    <name type="scientific">Geofilum rubicundum JCM 15548</name>
    <dbReference type="NCBI Taxonomy" id="1236989"/>
    <lineage>
        <taxon>Bacteria</taxon>
        <taxon>Pseudomonadati</taxon>
        <taxon>Bacteroidota</taxon>
        <taxon>Bacteroidia</taxon>
        <taxon>Marinilabiliales</taxon>
        <taxon>Marinilabiliaceae</taxon>
        <taxon>Geofilum</taxon>
    </lineage>
</organism>
<name>A0A0E9M249_9BACT</name>
<dbReference type="Proteomes" id="UP000032900">
    <property type="component" value="Unassembled WGS sequence"/>
</dbReference>
<protein>
    <submittedName>
        <fullName evidence="3">Uncharacterized protein</fullName>
    </submittedName>
</protein>
<keyword evidence="4" id="KW-1185">Reference proteome</keyword>
<dbReference type="STRING" id="1236989.JCM15548_13547"/>
<evidence type="ECO:0000313" key="4">
    <source>
        <dbReference type="Proteomes" id="UP000032900"/>
    </source>
</evidence>
<dbReference type="InterPro" id="IPR013378">
    <property type="entry name" value="InlB-like_B-rpt"/>
</dbReference>
<proteinExistence type="predicted"/>